<dbReference type="InterPro" id="IPR001810">
    <property type="entry name" value="F-box_dom"/>
</dbReference>
<dbReference type="Pfam" id="PF12937">
    <property type="entry name" value="F-box-like"/>
    <property type="match status" value="1"/>
</dbReference>
<dbReference type="Proteomes" id="UP000521943">
    <property type="component" value="Unassembled WGS sequence"/>
</dbReference>
<name>A0A8H6H832_9AGAR</name>
<reference evidence="3 4" key="1">
    <citation type="submission" date="2020-07" db="EMBL/GenBank/DDBJ databases">
        <title>Comparative genomics of pyrophilous fungi reveals a link between fire events and developmental genes.</title>
        <authorList>
            <consortium name="DOE Joint Genome Institute"/>
            <person name="Steindorff A.S."/>
            <person name="Carver A."/>
            <person name="Calhoun S."/>
            <person name="Stillman K."/>
            <person name="Liu H."/>
            <person name="Lipzen A."/>
            <person name="Pangilinan J."/>
            <person name="Labutti K."/>
            <person name="Bruns T.D."/>
            <person name="Grigoriev I.V."/>
        </authorList>
    </citation>
    <scope>NUCLEOTIDE SEQUENCE [LARGE SCALE GENOMIC DNA]</scope>
    <source>
        <strain evidence="3 4">CBS 144469</strain>
    </source>
</reference>
<feature type="domain" description="F-box" evidence="2">
    <location>
        <begin position="97"/>
        <end position="152"/>
    </location>
</feature>
<accession>A0A8H6H832</accession>
<organism evidence="3 4">
    <name type="scientific">Ephemerocybe angulata</name>
    <dbReference type="NCBI Taxonomy" id="980116"/>
    <lineage>
        <taxon>Eukaryota</taxon>
        <taxon>Fungi</taxon>
        <taxon>Dikarya</taxon>
        <taxon>Basidiomycota</taxon>
        <taxon>Agaricomycotina</taxon>
        <taxon>Agaricomycetes</taxon>
        <taxon>Agaricomycetidae</taxon>
        <taxon>Agaricales</taxon>
        <taxon>Agaricineae</taxon>
        <taxon>Psathyrellaceae</taxon>
        <taxon>Ephemerocybe</taxon>
    </lineage>
</organism>
<dbReference type="SUPFAM" id="SSF81383">
    <property type="entry name" value="F-box domain"/>
    <property type="match status" value="1"/>
</dbReference>
<dbReference type="OrthoDB" id="2997050at2759"/>
<evidence type="ECO:0000259" key="2">
    <source>
        <dbReference type="Pfam" id="PF12937"/>
    </source>
</evidence>
<dbReference type="AlphaFoldDB" id="A0A8H6H832"/>
<proteinExistence type="predicted"/>
<evidence type="ECO:0000313" key="3">
    <source>
        <dbReference type="EMBL" id="KAF6741262.1"/>
    </source>
</evidence>
<sequence length="687" mass="75532">MSATTPTISIERRSHDGPSFMLLRCSLGDPVSYVSLFVASPGLGEASFIPINAIQMRHTALEHDSLVVEPGRNASGGSLNRDDSGRLSGLNPSVGSRLPPELIITVFEALVDPSNRARPDSCALEASALIRASQVCRGWRQAALGTPVLWGQVIQIDRDSPDRFKALVDRLGDNPFSISSSYPVLSPGESGTRVDEIAAHWDWVLTHFDRCTSFYVRLGNAPFWNPNMFRHALTRPAPLLESFTVISMSDFYIGCPPFAGTEILFASQAPKLRTLQLRVLSPVLPPYLLFNLSRHSSMTCLVVDTRRSPVSERVQEELSSVGWVRILQQLPLLTRLVLHAAVFDTFGGDPQGLGGAGAPCQLHNLQLFKLVGHIHSCFSLTRSIAFPPSCIIRISAVPNGNLPTIPFDGIFALLSSLLGSQALIGDSMTIGTMEGAQLVLDNGGACTFEFHLQWKPDAEYYRFEASSWMQFFQTLANATRSNFGMVLRTVKSLTVRLDGSSENSRLDTSLDAIFEHFINVEDVHLHGLSSSILQRLYSHRHAWTSQGCPCLQYFLPAVSRIFVAAPAFSESTSRIDGWMNGYQALALALALRAAVPENRRVQGVIVVNGDGRLWDVDIVKDAELEIFGDYGCLQDREIGLTYVVTKGVAEVYPLRRERVVWTLESPIAGTDIAIENNEEALVGRVMY</sequence>
<evidence type="ECO:0000256" key="1">
    <source>
        <dbReference type="SAM" id="MobiDB-lite"/>
    </source>
</evidence>
<gene>
    <name evidence="3" type="ORF">DFP72DRAFT_862767</name>
</gene>
<dbReference type="EMBL" id="JACGCI010000270">
    <property type="protein sequence ID" value="KAF6741262.1"/>
    <property type="molecule type" value="Genomic_DNA"/>
</dbReference>
<dbReference type="InterPro" id="IPR036047">
    <property type="entry name" value="F-box-like_dom_sf"/>
</dbReference>
<feature type="region of interest" description="Disordered" evidence="1">
    <location>
        <begin position="71"/>
        <end position="93"/>
    </location>
</feature>
<evidence type="ECO:0000313" key="4">
    <source>
        <dbReference type="Proteomes" id="UP000521943"/>
    </source>
</evidence>
<protein>
    <recommendedName>
        <fullName evidence="2">F-box domain-containing protein</fullName>
    </recommendedName>
</protein>
<keyword evidence="4" id="KW-1185">Reference proteome</keyword>
<comment type="caution">
    <text evidence="3">The sequence shown here is derived from an EMBL/GenBank/DDBJ whole genome shotgun (WGS) entry which is preliminary data.</text>
</comment>
<dbReference type="Gene3D" id="1.20.1280.50">
    <property type="match status" value="1"/>
</dbReference>